<gene>
    <name evidence="1" type="ORF">SDC9_122421</name>
</gene>
<accession>A0A645CEU4</accession>
<proteinExistence type="predicted"/>
<protein>
    <submittedName>
        <fullName evidence="1">Uncharacterized protein</fullName>
    </submittedName>
</protein>
<reference evidence="1" key="1">
    <citation type="submission" date="2019-08" db="EMBL/GenBank/DDBJ databases">
        <authorList>
            <person name="Kucharzyk K."/>
            <person name="Murdoch R.W."/>
            <person name="Higgins S."/>
            <person name="Loffler F."/>
        </authorList>
    </citation>
    <scope>NUCLEOTIDE SEQUENCE</scope>
</reference>
<organism evidence="1">
    <name type="scientific">bioreactor metagenome</name>
    <dbReference type="NCBI Taxonomy" id="1076179"/>
    <lineage>
        <taxon>unclassified sequences</taxon>
        <taxon>metagenomes</taxon>
        <taxon>ecological metagenomes</taxon>
    </lineage>
</organism>
<dbReference type="EMBL" id="VSSQ01026619">
    <property type="protein sequence ID" value="MPM75428.1"/>
    <property type="molecule type" value="Genomic_DNA"/>
</dbReference>
<dbReference type="AlphaFoldDB" id="A0A645CEU4"/>
<sequence length="101" mass="11486">MDQFVVQVREGPICIDPERCQCGENLLVEGFFYNSQFAFGKIADFFYADILFGQFIQKFIIVLVLHSDILAVFLGDGRQLFNGAHIGFAVRDMIAEFELVL</sequence>
<comment type="caution">
    <text evidence="1">The sequence shown here is derived from an EMBL/GenBank/DDBJ whole genome shotgun (WGS) entry which is preliminary data.</text>
</comment>
<evidence type="ECO:0000313" key="1">
    <source>
        <dbReference type="EMBL" id="MPM75428.1"/>
    </source>
</evidence>
<name>A0A645CEU4_9ZZZZ</name>